<dbReference type="InterPro" id="IPR011006">
    <property type="entry name" value="CheY-like_superfamily"/>
</dbReference>
<dbReference type="Proteomes" id="UP000184251">
    <property type="component" value="Unassembled WGS sequence"/>
</dbReference>
<dbReference type="Gene3D" id="3.40.50.2300">
    <property type="match status" value="1"/>
</dbReference>
<accession>A0A1M4VB94</accession>
<dbReference type="STRING" id="1120975.SAMN02746064_00933"/>
<dbReference type="SUPFAM" id="SSF52172">
    <property type="entry name" value="CheY-like"/>
    <property type="match status" value="1"/>
</dbReference>
<dbReference type="Pfam" id="PF03861">
    <property type="entry name" value="ANTAR"/>
    <property type="match status" value="1"/>
</dbReference>
<dbReference type="InterPro" id="IPR005561">
    <property type="entry name" value="ANTAR"/>
</dbReference>
<protein>
    <submittedName>
        <fullName evidence="2">Response regulator receiver and ANTAR domain protein</fullName>
    </submittedName>
</protein>
<dbReference type="EMBL" id="FQTU01000005">
    <property type="protein sequence ID" value="SHE66232.1"/>
    <property type="molecule type" value="Genomic_DNA"/>
</dbReference>
<dbReference type="PIRSF" id="PIRSF036382">
    <property type="entry name" value="RR_antiterm"/>
    <property type="match status" value="1"/>
</dbReference>
<dbReference type="RefSeq" id="WP_073269926.1">
    <property type="nucleotide sequence ID" value="NZ_FQTU01000005.1"/>
</dbReference>
<evidence type="ECO:0000313" key="2">
    <source>
        <dbReference type="EMBL" id="SHE66232.1"/>
    </source>
</evidence>
<dbReference type="InterPro" id="IPR036388">
    <property type="entry name" value="WH-like_DNA-bd_sf"/>
</dbReference>
<gene>
    <name evidence="2" type="ORF">SAMN02746064_00933</name>
</gene>
<feature type="domain" description="ANTAR" evidence="1">
    <location>
        <begin position="124"/>
        <end position="185"/>
    </location>
</feature>
<dbReference type="PROSITE" id="PS50921">
    <property type="entry name" value="ANTAR"/>
    <property type="match status" value="1"/>
</dbReference>
<name>A0A1M4VB94_9FIRM</name>
<dbReference type="SMART" id="SM01012">
    <property type="entry name" value="ANTAR"/>
    <property type="match status" value="1"/>
</dbReference>
<dbReference type="OrthoDB" id="9808843at2"/>
<evidence type="ECO:0000313" key="3">
    <source>
        <dbReference type="Proteomes" id="UP000184251"/>
    </source>
</evidence>
<dbReference type="InterPro" id="IPR008327">
    <property type="entry name" value="Sig_transdc_resp-reg_antiterm"/>
</dbReference>
<reference evidence="2 3" key="1">
    <citation type="submission" date="2016-11" db="EMBL/GenBank/DDBJ databases">
        <authorList>
            <person name="Jaros S."/>
            <person name="Januszkiewicz K."/>
            <person name="Wedrychowicz H."/>
        </authorList>
    </citation>
    <scope>NUCLEOTIDE SEQUENCE [LARGE SCALE GENOMIC DNA]</scope>
    <source>
        <strain evidence="2 3">DSM 14828</strain>
    </source>
</reference>
<sequence length="190" mass="21594">MIMGTVIIGLTNKKTETAVLGLMKKNGFQTIEFEEGNALIRAARSRNVDLIIIDEEIKGFRTLDIVNTVYAEKICPVILVTSQPRADFTDWIEKGWIFNFINQGVESSELNKMVKGAMIFGKKLVSLESEILKLKKTLADRKTIERAKGIIMEMKHCSEEDAYKYLRNTSMEKKVTIENLAKAIINKFTK</sequence>
<evidence type="ECO:0000259" key="1">
    <source>
        <dbReference type="PROSITE" id="PS50921"/>
    </source>
</evidence>
<keyword evidence="3" id="KW-1185">Reference proteome</keyword>
<proteinExistence type="predicted"/>
<dbReference type="Gene3D" id="1.10.10.10">
    <property type="entry name" value="Winged helix-like DNA-binding domain superfamily/Winged helix DNA-binding domain"/>
    <property type="match status" value="1"/>
</dbReference>
<organism evidence="2 3">
    <name type="scientific">Alkalibacter saccharofermentans DSM 14828</name>
    <dbReference type="NCBI Taxonomy" id="1120975"/>
    <lineage>
        <taxon>Bacteria</taxon>
        <taxon>Bacillati</taxon>
        <taxon>Bacillota</taxon>
        <taxon>Clostridia</taxon>
        <taxon>Eubacteriales</taxon>
        <taxon>Eubacteriaceae</taxon>
        <taxon>Alkalibacter</taxon>
    </lineage>
</organism>
<dbReference type="GO" id="GO:0003723">
    <property type="term" value="F:RNA binding"/>
    <property type="evidence" value="ECO:0007669"/>
    <property type="project" value="InterPro"/>
</dbReference>
<dbReference type="AlphaFoldDB" id="A0A1M4VB94"/>